<dbReference type="Pfam" id="PF10355">
    <property type="entry name" value="Ytp1"/>
    <property type="match status" value="1"/>
</dbReference>
<dbReference type="EMBL" id="NCSJ02000484">
    <property type="protein sequence ID" value="RFU24218.1"/>
    <property type="molecule type" value="Genomic_DNA"/>
</dbReference>
<evidence type="ECO:0000256" key="3">
    <source>
        <dbReference type="SAM" id="SignalP"/>
    </source>
</evidence>
<feature type="domain" description="Protein YTP1-like C-terminal" evidence="5">
    <location>
        <begin position="284"/>
        <end position="563"/>
    </location>
</feature>
<dbReference type="PANTHER" id="PTHR31685">
    <property type="entry name" value="INTEGRAL MEMBRANE PROTEIN (AFU_ORTHOLOGUE AFUA_6G12730)-RELATED"/>
    <property type="match status" value="1"/>
</dbReference>
<dbReference type="STRING" id="5539.A0A3E2GT58"/>
<accession>A0A3E2GT58</accession>
<organism evidence="6 7">
    <name type="scientific">Scytalidium lignicola</name>
    <name type="common">Hyphomycete</name>
    <dbReference type="NCBI Taxonomy" id="5539"/>
    <lineage>
        <taxon>Eukaryota</taxon>
        <taxon>Fungi</taxon>
        <taxon>Dikarya</taxon>
        <taxon>Ascomycota</taxon>
        <taxon>Pezizomycotina</taxon>
        <taxon>Leotiomycetes</taxon>
        <taxon>Leotiomycetes incertae sedis</taxon>
        <taxon>Scytalidium</taxon>
    </lineage>
</organism>
<keyword evidence="3" id="KW-0732">Signal</keyword>
<dbReference type="InterPro" id="IPR018827">
    <property type="entry name" value="YTP1_C"/>
</dbReference>
<feature type="transmembrane region" description="Helical" evidence="2">
    <location>
        <begin position="537"/>
        <end position="561"/>
    </location>
</feature>
<dbReference type="OMA" id="NKGWAWN"/>
<feature type="transmembrane region" description="Helical" evidence="2">
    <location>
        <begin position="318"/>
        <end position="339"/>
    </location>
</feature>
<feature type="transmembrane region" description="Helical" evidence="2">
    <location>
        <begin position="124"/>
        <end position="142"/>
    </location>
</feature>
<dbReference type="InterPro" id="IPR018825">
    <property type="entry name" value="DUF2427"/>
</dbReference>
<feature type="non-terminal residue" evidence="6">
    <location>
        <position position="586"/>
    </location>
</feature>
<feature type="transmembrane region" description="Helical" evidence="2">
    <location>
        <begin position="62"/>
        <end position="85"/>
    </location>
</feature>
<evidence type="ECO:0008006" key="8">
    <source>
        <dbReference type="Google" id="ProtNLM"/>
    </source>
</evidence>
<evidence type="ECO:0000259" key="5">
    <source>
        <dbReference type="Pfam" id="PF10355"/>
    </source>
</evidence>
<feature type="signal peptide" evidence="3">
    <location>
        <begin position="1"/>
        <end position="25"/>
    </location>
</feature>
<feature type="region of interest" description="Disordered" evidence="1">
    <location>
        <begin position="214"/>
        <end position="234"/>
    </location>
</feature>
<feature type="transmembrane region" description="Helical" evidence="2">
    <location>
        <begin position="360"/>
        <end position="378"/>
    </location>
</feature>
<proteinExistence type="predicted"/>
<keyword evidence="2" id="KW-1133">Transmembrane helix</keyword>
<feature type="compositionally biased region" description="Polar residues" evidence="1">
    <location>
        <begin position="193"/>
        <end position="209"/>
    </location>
</feature>
<keyword evidence="2" id="KW-0472">Membrane</keyword>
<keyword evidence="2" id="KW-0812">Transmembrane</keyword>
<feature type="transmembrane region" description="Helical" evidence="2">
    <location>
        <begin position="92"/>
        <end position="112"/>
    </location>
</feature>
<dbReference type="PANTHER" id="PTHR31685:SF3">
    <property type="entry name" value="INTEGRAL MEMBRANE PROTEIN (AFU_ORTHOLOGUE AFUA_6G12730)"/>
    <property type="match status" value="1"/>
</dbReference>
<feature type="transmembrane region" description="Helical" evidence="2">
    <location>
        <begin position="471"/>
        <end position="491"/>
    </location>
</feature>
<feature type="non-terminal residue" evidence="6">
    <location>
        <position position="1"/>
    </location>
</feature>
<feature type="transmembrane region" description="Helical" evidence="2">
    <location>
        <begin position="390"/>
        <end position="406"/>
    </location>
</feature>
<protein>
    <recommendedName>
        <fullName evidence="8">Protein YTP1-like C-terminal domain-containing protein</fullName>
    </recommendedName>
</protein>
<evidence type="ECO:0000256" key="1">
    <source>
        <dbReference type="SAM" id="MobiDB-lite"/>
    </source>
</evidence>
<gene>
    <name evidence="6" type="ORF">B7463_g12117</name>
</gene>
<feature type="domain" description="DUF2427" evidence="4">
    <location>
        <begin position="49"/>
        <end position="146"/>
    </location>
</feature>
<feature type="transmembrane region" description="Helical" evidence="2">
    <location>
        <begin position="280"/>
        <end position="298"/>
    </location>
</feature>
<reference evidence="6 7" key="1">
    <citation type="submission" date="2018-05" db="EMBL/GenBank/DDBJ databases">
        <title>Draft genome sequence of Scytalidium lignicola DSM 105466, a ubiquitous saprotrophic fungus.</title>
        <authorList>
            <person name="Buettner E."/>
            <person name="Gebauer A.M."/>
            <person name="Hofrichter M."/>
            <person name="Liers C."/>
            <person name="Kellner H."/>
        </authorList>
    </citation>
    <scope>NUCLEOTIDE SEQUENCE [LARGE SCALE GENOMIC DNA]</scope>
    <source>
        <strain evidence="6 7">DSM 105466</strain>
    </source>
</reference>
<evidence type="ECO:0000256" key="2">
    <source>
        <dbReference type="SAM" id="Phobius"/>
    </source>
</evidence>
<sequence>MKSIRSLAVTLVGVALLGLVPLVVAHGDEAMDMSAPPATAPAEASDGAPSNYFRLEEHSGTMLAHIAIMTISWIFVLPVGVILSIARSRYSLLVQFVFLILNACGLLLGTFYNASTPDLYPNNAHHKLGWVVTWFMCAKVLMEMISAYTGHNSKGNVLAEERAAFIPISSENMAQHHRLHGHGHGHGHIYRYSNDSGQGTEPNTASLRSQSISSIGEDENPLHQQPISEEEEEEDIMLEKQILTQRSKMNDYLSRKVPALFSTRALKVLRFAYGAIDRTILILGFVTLATGYITYGGIFKGNNVFNGLAHWIKGGIFFWYGILTLGRWGGAFAEIGWAWNISPVKASRRSPPTAEFVESLLIFIYGCTNVFLEHLAAWGGEWAPQDLEHLSITIMFFGGGLCGMFIESKQIRSLLNIGVQPENSYHDESEEPKAYRFSMNPIPALIIVLLGKMMSSHTQNSMISSMVHAQWGNLLVGAALARGATYIIFYISPPTSIFPGRPPTELVTSFCLMAGGLLFMASSKDVVEAIEYNHFDAMFMFTVCMGLVAFLMAWVILVMAIKGWAVRKEMTKSARNVRNIQGSQTV</sequence>
<dbReference type="OrthoDB" id="4005299at2759"/>
<evidence type="ECO:0000313" key="7">
    <source>
        <dbReference type="Proteomes" id="UP000258309"/>
    </source>
</evidence>
<evidence type="ECO:0000313" key="6">
    <source>
        <dbReference type="EMBL" id="RFU24218.1"/>
    </source>
</evidence>
<name>A0A3E2GT58_SCYLI</name>
<dbReference type="AlphaFoldDB" id="A0A3E2GT58"/>
<dbReference type="Proteomes" id="UP000258309">
    <property type="component" value="Unassembled WGS sequence"/>
</dbReference>
<dbReference type="Pfam" id="PF10348">
    <property type="entry name" value="DUF2427"/>
    <property type="match status" value="1"/>
</dbReference>
<feature type="region of interest" description="Disordered" evidence="1">
    <location>
        <begin position="190"/>
        <end position="209"/>
    </location>
</feature>
<evidence type="ECO:0000259" key="4">
    <source>
        <dbReference type="Pfam" id="PF10348"/>
    </source>
</evidence>
<feature type="chain" id="PRO_5017613315" description="Protein YTP1-like C-terminal domain-containing protein" evidence="3">
    <location>
        <begin position="26"/>
        <end position="586"/>
    </location>
</feature>
<comment type="caution">
    <text evidence="6">The sequence shown here is derived from an EMBL/GenBank/DDBJ whole genome shotgun (WGS) entry which is preliminary data.</text>
</comment>
<keyword evidence="7" id="KW-1185">Reference proteome</keyword>